<dbReference type="AlphaFoldDB" id="W5TGL9"/>
<dbReference type="HOGENOM" id="CLU_2480240_0_0_11"/>
<gene>
    <name evidence="2" type="ORF">NONO_c37130</name>
</gene>
<dbReference type="STRING" id="1415166.NONO_c37130"/>
<dbReference type="eggNOG" id="ENOG5032ACK">
    <property type="taxonomic scope" value="Bacteria"/>
</dbReference>
<feature type="region of interest" description="Disordered" evidence="1">
    <location>
        <begin position="1"/>
        <end position="37"/>
    </location>
</feature>
<dbReference type="KEGG" id="nno:NONO_c37130"/>
<dbReference type="Proteomes" id="UP000019150">
    <property type="component" value="Chromosome"/>
</dbReference>
<proteinExistence type="predicted"/>
<organism evidence="2 3">
    <name type="scientific">Nocardia nova SH22a</name>
    <dbReference type="NCBI Taxonomy" id="1415166"/>
    <lineage>
        <taxon>Bacteria</taxon>
        <taxon>Bacillati</taxon>
        <taxon>Actinomycetota</taxon>
        <taxon>Actinomycetes</taxon>
        <taxon>Mycobacteriales</taxon>
        <taxon>Nocardiaceae</taxon>
        <taxon>Nocardia</taxon>
    </lineage>
</organism>
<evidence type="ECO:0000313" key="3">
    <source>
        <dbReference type="Proteomes" id="UP000019150"/>
    </source>
</evidence>
<reference evidence="2 3" key="1">
    <citation type="journal article" date="2014" name="Appl. Environ. Microbiol.">
        <title>Insights into the Microbial Degradation of Rubber and Gutta-Percha by Analysis of the Complete Genome of Nocardia nova SH22a.</title>
        <authorList>
            <person name="Luo Q."/>
            <person name="Hiessl S."/>
            <person name="Poehlein A."/>
            <person name="Daniel R."/>
            <person name="Steinbuchel A."/>
        </authorList>
    </citation>
    <scope>NUCLEOTIDE SEQUENCE [LARGE SCALE GENOMIC DNA]</scope>
    <source>
        <strain evidence="2">SH22a</strain>
    </source>
</reference>
<dbReference type="PATRIC" id="fig|1415166.3.peg.3813"/>
<evidence type="ECO:0000313" key="2">
    <source>
        <dbReference type="EMBL" id="AHH18500.1"/>
    </source>
</evidence>
<evidence type="ECO:0000256" key="1">
    <source>
        <dbReference type="SAM" id="MobiDB-lite"/>
    </source>
</evidence>
<dbReference type="RefSeq" id="WP_025349937.1">
    <property type="nucleotide sequence ID" value="NZ_CP006850.1"/>
</dbReference>
<accession>W5TGL9</accession>
<sequence length="87" mass="9228">MTENTSAASDRATKPAGTAAPEPDQNTLDQAQKDAADWEEIYEPGARPSVVVPGTDGTVAGTAFADMVDEQITENKPPDHLRKDDDS</sequence>
<dbReference type="EMBL" id="CP006850">
    <property type="protein sequence ID" value="AHH18500.1"/>
    <property type="molecule type" value="Genomic_DNA"/>
</dbReference>
<keyword evidence="3" id="KW-1185">Reference proteome</keyword>
<name>W5TGL9_9NOCA</name>
<protein>
    <submittedName>
        <fullName evidence="2">Uncharacterized protein</fullName>
    </submittedName>
</protein>